<protein>
    <submittedName>
        <fullName evidence="1">Uncharacterized protein</fullName>
    </submittedName>
</protein>
<proteinExistence type="predicted"/>
<evidence type="ECO:0000313" key="1">
    <source>
        <dbReference type="EMBL" id="CAB5222253.1"/>
    </source>
</evidence>
<dbReference type="EMBL" id="LR798301">
    <property type="protein sequence ID" value="CAB5222253.1"/>
    <property type="molecule type" value="Genomic_DNA"/>
</dbReference>
<reference evidence="1" key="1">
    <citation type="submission" date="2020-05" db="EMBL/GenBank/DDBJ databases">
        <authorList>
            <person name="Chiriac C."/>
            <person name="Salcher M."/>
            <person name="Ghai R."/>
            <person name="Kavagutti S V."/>
        </authorList>
    </citation>
    <scope>NUCLEOTIDE SEQUENCE</scope>
</reference>
<organism evidence="1">
    <name type="scientific">uncultured Caudovirales phage</name>
    <dbReference type="NCBI Taxonomy" id="2100421"/>
    <lineage>
        <taxon>Viruses</taxon>
        <taxon>Duplodnaviria</taxon>
        <taxon>Heunggongvirae</taxon>
        <taxon>Uroviricota</taxon>
        <taxon>Caudoviricetes</taxon>
        <taxon>Peduoviridae</taxon>
        <taxon>Maltschvirus</taxon>
        <taxon>Maltschvirus maltsch</taxon>
    </lineage>
</organism>
<accession>A0A6J7X4M7</accession>
<name>A0A6J7X4M7_9CAUD</name>
<sequence>MASVSFRLRRSDDIGSTLRYEGSTDLTIRSDNYLEPSLSLGTSYFSASVMDAYLENGRYKSQIDIELSLETALVSTLTTAIQPIGVVVVASTYGEPLTIEDGESIFSWDSSTYSEMFTHYSTRYSEQQRVYYSLFIKYGTTTTTWYERVGTLNVLLPILYNSINNLWDKIPEYYKQLDQLTGNNDLYRFLTLFGWELDKTRTLIDEVMVFNDPLLAPPIILDKIAKQLGIEITTQDLGTSKLRALLYNVFTLRKSKGTISGILNYLAALSGCKTTYNKTTSNFNIYTQRVNMLSDPKFKETSLNTAYGYPASINRLPFTLRGTSDGSSLRNTARTDLAIRGATTNSSGYVAYEYTTNRYTNTAASVGWGVYTYGSAMVSSGASYPVIDHIQYYGNDLQGASVPVVVSNANGIKITIPATATGNQQVVVYGRKPFKFVDEVDYYTSFNASLSGASFNNFRFVKQDDVVSYLEVATPDALGEPLFYDDWNTVKAETGNRFYQSVDTFYNSGTPNTSTFGRFAVKMPSTIEPTLNTDVVVPALTFTAKPGDSIVISEWMVEPNGLGKYFDGDTTTGGFIRQTNQVSAVGISDYRWGTGGGASNQDFSYYTLDYGRVVPTVERILYNNLMPITMLGNYTVTWDVLPGD</sequence>
<gene>
    <name evidence="1" type="ORF">UFOVP361_53</name>
</gene>